<evidence type="ECO:0000313" key="1">
    <source>
        <dbReference type="EMBL" id="KAG2285549.1"/>
    </source>
</evidence>
<sequence>MEDNNPRNTHLRIWINFVFARKWTLKFPGENQVPVMKMQKQTTMITGQQSYNEVKLSEPASIHPPHITCDTCNDQNKKIILVFVCTFFQNKQNVRIMHQNIY</sequence>
<comment type="caution">
    <text evidence="1">The sequence shown here is derived from an EMBL/GenBank/DDBJ whole genome shotgun (WGS) entry which is preliminary data.</text>
</comment>
<dbReference type="Proteomes" id="UP000886595">
    <property type="component" value="Unassembled WGS sequence"/>
</dbReference>
<protein>
    <submittedName>
        <fullName evidence="1">Uncharacterized protein</fullName>
    </submittedName>
</protein>
<evidence type="ECO:0000313" key="2">
    <source>
        <dbReference type="Proteomes" id="UP000886595"/>
    </source>
</evidence>
<dbReference type="EMBL" id="JAAMPC010000010">
    <property type="protein sequence ID" value="KAG2285549.1"/>
    <property type="molecule type" value="Genomic_DNA"/>
</dbReference>
<dbReference type="AlphaFoldDB" id="A0A8X7RHP6"/>
<keyword evidence="2" id="KW-1185">Reference proteome</keyword>
<name>A0A8X7RHP6_BRACI</name>
<proteinExistence type="predicted"/>
<gene>
    <name evidence="1" type="ORF">Bca52824_045153</name>
</gene>
<reference evidence="1 2" key="1">
    <citation type="submission" date="2020-02" db="EMBL/GenBank/DDBJ databases">
        <authorList>
            <person name="Ma Q."/>
            <person name="Huang Y."/>
            <person name="Song X."/>
            <person name="Pei D."/>
        </authorList>
    </citation>
    <scope>NUCLEOTIDE SEQUENCE [LARGE SCALE GENOMIC DNA]</scope>
    <source>
        <strain evidence="1">Sxm20200214</strain>
        <tissue evidence="1">Leaf</tissue>
    </source>
</reference>
<organism evidence="1 2">
    <name type="scientific">Brassica carinata</name>
    <name type="common">Ethiopian mustard</name>
    <name type="synonym">Abyssinian cabbage</name>
    <dbReference type="NCBI Taxonomy" id="52824"/>
    <lineage>
        <taxon>Eukaryota</taxon>
        <taxon>Viridiplantae</taxon>
        <taxon>Streptophyta</taxon>
        <taxon>Embryophyta</taxon>
        <taxon>Tracheophyta</taxon>
        <taxon>Spermatophyta</taxon>
        <taxon>Magnoliopsida</taxon>
        <taxon>eudicotyledons</taxon>
        <taxon>Gunneridae</taxon>
        <taxon>Pentapetalae</taxon>
        <taxon>rosids</taxon>
        <taxon>malvids</taxon>
        <taxon>Brassicales</taxon>
        <taxon>Brassicaceae</taxon>
        <taxon>Brassiceae</taxon>
        <taxon>Brassica</taxon>
    </lineage>
</organism>
<accession>A0A8X7RHP6</accession>